<dbReference type="PRINTS" id="PR00131">
    <property type="entry name" value="GLHYDRLASE1"/>
</dbReference>
<feature type="binding site" evidence="10">
    <location>
        <position position="172"/>
    </location>
    <ligand>
        <name>substrate</name>
    </ligand>
</feature>
<dbReference type="FunFam" id="3.20.20.80:FF:000004">
    <property type="entry name" value="Beta-glucosidase 6-phospho-beta-glucosidase"/>
    <property type="match status" value="1"/>
</dbReference>
<comment type="similarity">
    <text evidence="2 12">Belongs to the glycosyl hydrolase 1 family.</text>
</comment>
<dbReference type="EC" id="3.2.1.21" evidence="3 12"/>
<keyword evidence="7 12" id="KW-0326">Glycosidase</keyword>
<reference evidence="13" key="1">
    <citation type="submission" date="2020-02" db="EMBL/GenBank/DDBJ databases">
        <authorList>
            <person name="Meier V. D."/>
        </authorList>
    </citation>
    <scope>NUCLEOTIDE SEQUENCE</scope>
    <source>
        <strain evidence="13">AVDCRST_MAG26</strain>
    </source>
</reference>
<dbReference type="InterPro" id="IPR018120">
    <property type="entry name" value="Glyco_hydro_1_AS"/>
</dbReference>
<comment type="catalytic activity">
    <reaction evidence="1 12">
        <text>Hydrolysis of terminal, non-reducing beta-D-glucosyl residues with release of beta-D-glucose.</text>
        <dbReference type="EC" id="3.2.1.21"/>
    </reaction>
</comment>
<evidence type="ECO:0000256" key="2">
    <source>
        <dbReference type="ARBA" id="ARBA00010838"/>
    </source>
</evidence>
<keyword evidence="6" id="KW-0119">Carbohydrate metabolism</keyword>
<keyword evidence="8" id="KW-0624">Polysaccharide degradation</keyword>
<dbReference type="PROSITE" id="PS00653">
    <property type="entry name" value="GLYCOSYL_HYDROL_F1_2"/>
    <property type="match status" value="1"/>
</dbReference>
<dbReference type="Pfam" id="PF00232">
    <property type="entry name" value="Glyco_hydro_1"/>
    <property type="match status" value="1"/>
</dbReference>
<dbReference type="InterPro" id="IPR033132">
    <property type="entry name" value="GH_1_N_CS"/>
</dbReference>
<evidence type="ECO:0000256" key="11">
    <source>
        <dbReference type="PROSITE-ProRule" id="PRU10055"/>
    </source>
</evidence>
<evidence type="ECO:0000256" key="9">
    <source>
        <dbReference type="PIRSR" id="PIRSR617736-1"/>
    </source>
</evidence>
<dbReference type="NCBIfam" id="TIGR03356">
    <property type="entry name" value="BGL"/>
    <property type="match status" value="1"/>
</dbReference>
<feature type="binding site" evidence="10">
    <location>
        <begin position="412"/>
        <end position="413"/>
    </location>
    <ligand>
        <name>substrate</name>
    </ligand>
</feature>
<sequence length="456" mass="50833">MAGNGTAAMDGQFPNGFTWGVATAAYQIEGAPRADGRGESIWDRFSHTPGKIVDGSSGDVACDHYHRWREDVALMRQLGVNAYRFSVAWPRVVPAGRGAVNQKGLDFYDRLTEELLEAGITPWVTLYHWDLPQPLEDQGGWPNRATADAFAAYTDAVTRRLGDRVKHWITLNEPWCSAHLGYELGHHAPGRRNLALALRASHSLLLGHGLAMEIIRENSRGAAAGITLNLAQVYPATDSTADDEAARRLDGYQTRWFLDPLYGRGYPEDMLDLYGANAPEAEPADFRIIAAPTDFLGLNYYHPTFARNEPAAEPLRATSVRVPGEYTQMDWLVEPSGLYDLMMRVSREYGAGAIYVTENGAAYPDSMPRNGLVEDPERTTYFAKHLRACHHAIADGVPLKGYFAWSLMDNFEWAFGYTRRFGITYVDYQTQARTIKQSGHYYARVVAGNRLVDGDE</sequence>
<evidence type="ECO:0000256" key="6">
    <source>
        <dbReference type="ARBA" id="ARBA00023277"/>
    </source>
</evidence>
<evidence type="ECO:0000256" key="4">
    <source>
        <dbReference type="ARBA" id="ARBA00022801"/>
    </source>
</evidence>
<evidence type="ECO:0000256" key="3">
    <source>
        <dbReference type="ARBA" id="ARBA00012744"/>
    </source>
</evidence>
<evidence type="ECO:0000256" key="7">
    <source>
        <dbReference type="ARBA" id="ARBA00023295"/>
    </source>
</evidence>
<dbReference type="PANTHER" id="PTHR10353">
    <property type="entry name" value="GLYCOSYL HYDROLASE"/>
    <property type="match status" value="1"/>
</dbReference>
<feature type="binding site" evidence="10">
    <location>
        <position position="301"/>
    </location>
    <ligand>
        <name>substrate</name>
    </ligand>
</feature>
<accession>A0A6J4HHA3</accession>
<dbReference type="GO" id="GO:0005829">
    <property type="term" value="C:cytosol"/>
    <property type="evidence" value="ECO:0007669"/>
    <property type="project" value="TreeGrafter"/>
</dbReference>
<evidence type="ECO:0000256" key="5">
    <source>
        <dbReference type="ARBA" id="ARBA00023001"/>
    </source>
</evidence>
<gene>
    <name evidence="13" type="ORF">AVDCRST_MAG26-677</name>
</gene>
<dbReference type="InterPro" id="IPR017736">
    <property type="entry name" value="Glyco_hydro_1_beta-glucosidase"/>
</dbReference>
<feature type="binding site" evidence="10">
    <location>
        <position position="405"/>
    </location>
    <ligand>
        <name>substrate</name>
    </ligand>
</feature>
<keyword evidence="5" id="KW-0136">Cellulose degradation</keyword>
<organism evidence="13">
    <name type="scientific">uncultured Chloroflexia bacterium</name>
    <dbReference type="NCBI Taxonomy" id="1672391"/>
    <lineage>
        <taxon>Bacteria</taxon>
        <taxon>Bacillati</taxon>
        <taxon>Chloroflexota</taxon>
        <taxon>Chloroflexia</taxon>
        <taxon>environmental samples</taxon>
    </lineage>
</organism>
<dbReference type="GO" id="GO:0030245">
    <property type="term" value="P:cellulose catabolic process"/>
    <property type="evidence" value="ECO:0007669"/>
    <property type="project" value="UniProtKB-KW"/>
</dbReference>
<protein>
    <recommendedName>
        <fullName evidence="3 12">Beta-glucosidase</fullName>
        <ecNumber evidence="3 12">3.2.1.21</ecNumber>
    </recommendedName>
</protein>
<evidence type="ECO:0000256" key="1">
    <source>
        <dbReference type="ARBA" id="ARBA00000448"/>
    </source>
</evidence>
<dbReference type="PROSITE" id="PS00572">
    <property type="entry name" value="GLYCOSYL_HYDROL_F1_1"/>
    <property type="match status" value="1"/>
</dbReference>
<dbReference type="PANTHER" id="PTHR10353:SF36">
    <property type="entry name" value="LP05116P"/>
    <property type="match status" value="1"/>
</dbReference>
<dbReference type="InterPro" id="IPR001360">
    <property type="entry name" value="Glyco_hydro_1"/>
</dbReference>
<dbReference type="AlphaFoldDB" id="A0A6J4HHA3"/>
<evidence type="ECO:0000313" key="13">
    <source>
        <dbReference type="EMBL" id="CAA9224439.1"/>
    </source>
</evidence>
<name>A0A6J4HHA3_9CHLR</name>
<dbReference type="EMBL" id="CADCTK010000170">
    <property type="protein sequence ID" value="CAA9224439.1"/>
    <property type="molecule type" value="Genomic_DNA"/>
</dbReference>
<evidence type="ECO:0000256" key="10">
    <source>
        <dbReference type="PIRSR" id="PIRSR617736-2"/>
    </source>
</evidence>
<dbReference type="GO" id="GO:0008422">
    <property type="term" value="F:beta-glucosidase activity"/>
    <property type="evidence" value="ECO:0007669"/>
    <property type="project" value="UniProtKB-EC"/>
</dbReference>
<feature type="active site" description="Proton donor" evidence="9">
    <location>
        <position position="173"/>
    </location>
</feature>
<feature type="active site" description="Nucleophile" evidence="9 11">
    <location>
        <position position="358"/>
    </location>
</feature>
<proteinExistence type="inferred from homology"/>
<evidence type="ECO:0000256" key="8">
    <source>
        <dbReference type="ARBA" id="ARBA00023326"/>
    </source>
</evidence>
<feature type="binding site" evidence="10">
    <location>
        <position position="128"/>
    </location>
    <ligand>
        <name>substrate</name>
    </ligand>
</feature>
<evidence type="ECO:0000256" key="12">
    <source>
        <dbReference type="RuleBase" id="RU361175"/>
    </source>
</evidence>
<dbReference type="InterPro" id="IPR017853">
    <property type="entry name" value="GH"/>
</dbReference>
<dbReference type="Gene3D" id="3.20.20.80">
    <property type="entry name" value="Glycosidases"/>
    <property type="match status" value="1"/>
</dbReference>
<feature type="binding site" evidence="10">
    <location>
        <position position="27"/>
    </location>
    <ligand>
        <name>substrate</name>
    </ligand>
</feature>
<dbReference type="SUPFAM" id="SSF51445">
    <property type="entry name" value="(Trans)glycosidases"/>
    <property type="match status" value="1"/>
</dbReference>
<keyword evidence="4 12" id="KW-0378">Hydrolase</keyword>